<accession>A0A4R1BQ77</accession>
<dbReference type="EMBL" id="SJZI01000002">
    <property type="protein sequence ID" value="TCJ19365.1"/>
    <property type="molecule type" value="Genomic_DNA"/>
</dbReference>
<comment type="caution">
    <text evidence="1">The sequence shown here is derived from an EMBL/GenBank/DDBJ whole genome shotgun (WGS) entry which is preliminary data.</text>
</comment>
<gene>
    <name evidence="1" type="ORF">EPD60_02835</name>
</gene>
<name>A0A4R1BQ77_9BACT</name>
<dbReference type="RefSeq" id="WP_131446625.1">
    <property type="nucleotide sequence ID" value="NZ_SJZI01000002.1"/>
</dbReference>
<dbReference type="AlphaFoldDB" id="A0A4R1BQ77"/>
<dbReference type="Proteomes" id="UP000295334">
    <property type="component" value="Unassembled WGS sequence"/>
</dbReference>
<proteinExistence type="predicted"/>
<evidence type="ECO:0000313" key="2">
    <source>
        <dbReference type="Proteomes" id="UP000295334"/>
    </source>
</evidence>
<keyword evidence="2" id="KW-1185">Reference proteome</keyword>
<evidence type="ECO:0000313" key="1">
    <source>
        <dbReference type="EMBL" id="TCJ19365.1"/>
    </source>
</evidence>
<organism evidence="1 2">
    <name type="scientific">Flaviaesturariibacter flavus</name>
    <dbReference type="NCBI Taxonomy" id="2502780"/>
    <lineage>
        <taxon>Bacteria</taxon>
        <taxon>Pseudomonadati</taxon>
        <taxon>Bacteroidota</taxon>
        <taxon>Chitinophagia</taxon>
        <taxon>Chitinophagales</taxon>
        <taxon>Chitinophagaceae</taxon>
        <taxon>Flaviaestuariibacter</taxon>
    </lineage>
</organism>
<reference evidence="1 2" key="1">
    <citation type="submission" date="2019-03" db="EMBL/GenBank/DDBJ databases">
        <authorList>
            <person name="Kim M.K.M."/>
        </authorList>
    </citation>
    <scope>NUCLEOTIDE SEQUENCE [LARGE SCALE GENOMIC DNA]</scope>
    <source>
        <strain evidence="1 2">17J68-12</strain>
    </source>
</reference>
<sequence>MNYAMYLLGGALLFAGCRKSEETNFREAANFTITSTQAPATRAQGEPILSRVVSYGPNACYRFEKMEVQATAAREFAIRSRGTVLRGNVACAEVLVQVDTTVSIPTPTAGQYILRYYNGATPFKADTVQVN</sequence>
<evidence type="ECO:0008006" key="3">
    <source>
        <dbReference type="Google" id="ProtNLM"/>
    </source>
</evidence>
<protein>
    <recommendedName>
        <fullName evidence="3">Lipoprotein</fullName>
    </recommendedName>
</protein>